<keyword evidence="4 7" id="KW-0812">Transmembrane</keyword>
<evidence type="ECO:0000256" key="1">
    <source>
        <dbReference type="ARBA" id="ARBA00004141"/>
    </source>
</evidence>
<dbReference type="InterPro" id="IPR001173">
    <property type="entry name" value="Glyco_trans_2-like"/>
</dbReference>
<evidence type="ECO:0000313" key="10">
    <source>
        <dbReference type="Proteomes" id="UP000242886"/>
    </source>
</evidence>
<evidence type="ECO:0000256" key="4">
    <source>
        <dbReference type="ARBA" id="ARBA00022692"/>
    </source>
</evidence>
<keyword evidence="3" id="KW-0808">Transferase</keyword>
<name>A0A7Z7MUS0_9PROT</name>
<reference evidence="9" key="1">
    <citation type="submission" date="2017-03" db="EMBL/GenBank/DDBJ databases">
        <authorList>
            <consortium name="AG Boll"/>
        </authorList>
    </citation>
    <scope>NUCLEOTIDE SEQUENCE [LARGE SCALE GENOMIC DNA]</scope>
    <source>
        <strain evidence="9">Chol</strain>
    </source>
</reference>
<protein>
    <submittedName>
        <fullName evidence="9">Dolichol-phosphate mannosyltransferase</fullName>
    </submittedName>
</protein>
<feature type="transmembrane region" description="Helical" evidence="7">
    <location>
        <begin position="266"/>
        <end position="292"/>
    </location>
</feature>
<keyword evidence="5 7" id="KW-1133">Transmembrane helix</keyword>
<organism evidence="9 10">
    <name type="scientific">Sterolibacterium denitrificans</name>
    <dbReference type="NCBI Taxonomy" id="157592"/>
    <lineage>
        <taxon>Bacteria</taxon>
        <taxon>Pseudomonadati</taxon>
        <taxon>Pseudomonadota</taxon>
        <taxon>Betaproteobacteria</taxon>
        <taxon>Nitrosomonadales</taxon>
        <taxon>Sterolibacteriaceae</taxon>
        <taxon>Sterolibacterium</taxon>
    </lineage>
</organism>
<evidence type="ECO:0000256" key="6">
    <source>
        <dbReference type="ARBA" id="ARBA00023136"/>
    </source>
</evidence>
<dbReference type="InterPro" id="IPR029044">
    <property type="entry name" value="Nucleotide-diphossugar_trans"/>
</dbReference>
<dbReference type="Pfam" id="PF00535">
    <property type="entry name" value="Glycos_transf_2"/>
    <property type="match status" value="1"/>
</dbReference>
<gene>
    <name evidence="9" type="ORF">SDENCHOL_10582</name>
</gene>
<keyword evidence="10" id="KW-1185">Reference proteome</keyword>
<dbReference type="RefSeq" id="WP_154715972.1">
    <property type="nucleotide sequence ID" value="NZ_LT837803.1"/>
</dbReference>
<dbReference type="Proteomes" id="UP000242886">
    <property type="component" value="Chromosome SDENCHOL"/>
</dbReference>
<dbReference type="SUPFAM" id="SSF53448">
    <property type="entry name" value="Nucleotide-diphospho-sugar transferases"/>
    <property type="match status" value="1"/>
</dbReference>
<feature type="domain" description="Glycosyltransferase 2-like" evidence="8">
    <location>
        <begin position="10"/>
        <end position="137"/>
    </location>
</feature>
<dbReference type="GO" id="GO:0005886">
    <property type="term" value="C:plasma membrane"/>
    <property type="evidence" value="ECO:0007669"/>
    <property type="project" value="TreeGrafter"/>
</dbReference>
<evidence type="ECO:0000256" key="2">
    <source>
        <dbReference type="ARBA" id="ARBA00022676"/>
    </source>
</evidence>
<accession>A0A7Z7MUS0</accession>
<dbReference type="EMBL" id="LT837803">
    <property type="protein sequence ID" value="SMB22424.1"/>
    <property type="molecule type" value="Genomic_DNA"/>
</dbReference>
<evidence type="ECO:0000259" key="8">
    <source>
        <dbReference type="Pfam" id="PF00535"/>
    </source>
</evidence>
<evidence type="ECO:0000313" key="9">
    <source>
        <dbReference type="EMBL" id="SMB22424.1"/>
    </source>
</evidence>
<sequence>MIDSAHRLIVVTPVYEDVDASSRLFKELAAQFGRDVFVVAVDDGSVDQPLEIASLAHAEVAGVILKLRRNVGHQRAIAIGLGYVAAHMQPEHRVVVMDSDGEDLPATIPLLLAPLESAQTDVVVAQRKSRVETLRFKVFYALYKRLFGLMTGRSISFGNFMALKPAAVKRLVAMQELSIHVAGAVLASKLRTTACPLDRGPRYAGRSKMNFVGLVLHGFRATMVFAEDVLVRVGIACLSVACMAVLAMGVAIFLKLAGFATPGWFSVALGILLLMFLQTGALTLLTLMLTGVARSTATMLPRYGGFVERVECRDGGISLESRVDADGEMW</sequence>
<evidence type="ECO:0000256" key="7">
    <source>
        <dbReference type="SAM" id="Phobius"/>
    </source>
</evidence>
<evidence type="ECO:0000256" key="3">
    <source>
        <dbReference type="ARBA" id="ARBA00022679"/>
    </source>
</evidence>
<dbReference type="GO" id="GO:0016757">
    <property type="term" value="F:glycosyltransferase activity"/>
    <property type="evidence" value="ECO:0007669"/>
    <property type="project" value="UniProtKB-KW"/>
</dbReference>
<feature type="transmembrane region" description="Helical" evidence="7">
    <location>
        <begin position="229"/>
        <end position="254"/>
    </location>
</feature>
<proteinExistence type="predicted"/>
<keyword evidence="2 9" id="KW-0328">Glycosyltransferase</keyword>
<dbReference type="PANTHER" id="PTHR48090">
    <property type="entry name" value="UNDECAPRENYL-PHOSPHATE 4-DEOXY-4-FORMAMIDO-L-ARABINOSE TRANSFERASE-RELATED"/>
    <property type="match status" value="1"/>
</dbReference>
<dbReference type="Gene3D" id="3.90.550.10">
    <property type="entry name" value="Spore Coat Polysaccharide Biosynthesis Protein SpsA, Chain A"/>
    <property type="match status" value="1"/>
</dbReference>
<dbReference type="AlphaFoldDB" id="A0A7Z7MUS0"/>
<comment type="subcellular location">
    <subcellularLocation>
        <location evidence="1">Membrane</location>
        <topology evidence="1">Multi-pass membrane protein</topology>
    </subcellularLocation>
</comment>
<keyword evidence="6 7" id="KW-0472">Membrane</keyword>
<dbReference type="PANTHER" id="PTHR48090:SF1">
    <property type="entry name" value="PROPHAGE BACTOPRENOL GLUCOSYL TRANSFERASE HOMOLOG"/>
    <property type="match status" value="1"/>
</dbReference>
<dbReference type="InterPro" id="IPR050256">
    <property type="entry name" value="Glycosyltransferase_2"/>
</dbReference>
<evidence type="ECO:0000256" key="5">
    <source>
        <dbReference type="ARBA" id="ARBA00022989"/>
    </source>
</evidence>